<proteinExistence type="predicted"/>
<accession>A0A367M521</accession>
<name>A0A367M521_PSEAI</name>
<gene>
    <name evidence="1" type="ORF">DT376_22840</name>
</gene>
<dbReference type="Proteomes" id="UP000253594">
    <property type="component" value="Unassembled WGS sequence"/>
</dbReference>
<dbReference type="EMBL" id="QORE01000891">
    <property type="protein sequence ID" value="RCI72606.1"/>
    <property type="molecule type" value="Genomic_DNA"/>
</dbReference>
<comment type="caution">
    <text evidence="1">The sequence shown here is derived from an EMBL/GenBank/DDBJ whole genome shotgun (WGS) entry which is preliminary data.</text>
</comment>
<reference evidence="1 2" key="1">
    <citation type="submission" date="2018-07" db="EMBL/GenBank/DDBJ databases">
        <title>Mechanisms of high-level aminoglycoside resistance among Gram-negative pathogens in Brazil.</title>
        <authorList>
            <person name="Ballaben A.S."/>
            <person name="Darini A.L.C."/>
            <person name="Doi Y."/>
        </authorList>
    </citation>
    <scope>NUCLEOTIDE SEQUENCE [LARGE SCALE GENOMIC DNA]</scope>
    <source>
        <strain evidence="1 2">B2-305</strain>
    </source>
</reference>
<dbReference type="SUPFAM" id="SSF58104">
    <property type="entry name" value="Methyl-accepting chemotaxis protein (MCP) signaling domain"/>
    <property type="match status" value="1"/>
</dbReference>
<dbReference type="AlphaFoldDB" id="A0A367M521"/>
<dbReference type="Gene3D" id="1.10.287.950">
    <property type="entry name" value="Methyl-accepting chemotaxis protein"/>
    <property type="match status" value="1"/>
</dbReference>
<sequence>FAVVADEVRALSTRSTEFSAAIRKHVDVVHHEIQDAESAISQLADKDMSFALDSKHKIQGMLDDLEAMNRHTLKVIHELDRLSLEVGQGVDAAVTALQFQDMGSQLLGQMRKHHARLGAFALGLGALEARPRQEWPERVAREVEELRRPLPSPVSQNSVNVGEVELF</sequence>
<feature type="non-terminal residue" evidence="1">
    <location>
        <position position="1"/>
    </location>
</feature>
<evidence type="ECO:0000313" key="2">
    <source>
        <dbReference type="Proteomes" id="UP000253594"/>
    </source>
</evidence>
<protein>
    <submittedName>
        <fullName evidence="1">Methyl-accepting chemotaxis protein</fullName>
    </submittedName>
</protein>
<evidence type="ECO:0000313" key="1">
    <source>
        <dbReference type="EMBL" id="RCI72606.1"/>
    </source>
</evidence>
<organism evidence="1 2">
    <name type="scientific">Pseudomonas aeruginosa</name>
    <dbReference type="NCBI Taxonomy" id="287"/>
    <lineage>
        <taxon>Bacteria</taxon>
        <taxon>Pseudomonadati</taxon>
        <taxon>Pseudomonadota</taxon>
        <taxon>Gammaproteobacteria</taxon>
        <taxon>Pseudomonadales</taxon>
        <taxon>Pseudomonadaceae</taxon>
        <taxon>Pseudomonas</taxon>
    </lineage>
</organism>